<evidence type="ECO:0000256" key="7">
    <source>
        <dbReference type="ARBA" id="ARBA00022989"/>
    </source>
</evidence>
<protein>
    <recommendedName>
        <fullName evidence="9">Membrane fusion protein (MFP) family protein</fullName>
    </recommendedName>
</protein>
<keyword evidence="10" id="KW-0175">Coiled coil</keyword>
<evidence type="ECO:0000256" key="6">
    <source>
        <dbReference type="ARBA" id="ARBA00022692"/>
    </source>
</evidence>
<reference evidence="14 15" key="1">
    <citation type="submission" date="2017-07" db="EMBL/GenBank/DDBJ databases">
        <authorList>
            <person name="Sun Z.S."/>
            <person name="Albrecht U."/>
            <person name="Echele G."/>
            <person name="Lee C.C."/>
        </authorList>
    </citation>
    <scope>NUCLEOTIDE SEQUENCE [LARGE SCALE GENOMIC DNA]</scope>
    <source>
        <strain evidence="14 15">DSM 14827</strain>
    </source>
</reference>
<dbReference type="EMBL" id="FZQB01000004">
    <property type="protein sequence ID" value="SNT72959.1"/>
    <property type="molecule type" value="Genomic_DNA"/>
</dbReference>
<dbReference type="GO" id="GO:0005886">
    <property type="term" value="C:plasma membrane"/>
    <property type="evidence" value="ECO:0007669"/>
    <property type="project" value="UniProtKB-SubCell"/>
</dbReference>
<dbReference type="Pfam" id="PF26002">
    <property type="entry name" value="Beta-barrel_AprE"/>
    <property type="match status" value="1"/>
</dbReference>
<dbReference type="PANTHER" id="PTHR30386">
    <property type="entry name" value="MEMBRANE FUSION SUBUNIT OF EMRAB-TOLC MULTIDRUG EFFLUX PUMP"/>
    <property type="match status" value="1"/>
</dbReference>
<keyword evidence="5 9" id="KW-0997">Cell inner membrane</keyword>
<feature type="compositionally biased region" description="Basic and acidic residues" evidence="11">
    <location>
        <begin position="1"/>
        <end position="15"/>
    </location>
</feature>
<dbReference type="Proteomes" id="UP000198307">
    <property type="component" value="Unassembled WGS sequence"/>
</dbReference>
<feature type="domain" description="AprE-like long alpha-helical hairpin" evidence="12">
    <location>
        <begin position="159"/>
        <end position="345"/>
    </location>
</feature>
<dbReference type="InterPro" id="IPR058982">
    <property type="entry name" value="Beta-barrel_AprE"/>
</dbReference>
<name>A0A239PRN4_9RHOB</name>
<dbReference type="Gene3D" id="2.40.50.100">
    <property type="match status" value="1"/>
</dbReference>
<evidence type="ECO:0000256" key="5">
    <source>
        <dbReference type="ARBA" id="ARBA00022519"/>
    </source>
</evidence>
<feature type="transmembrane region" description="Helical" evidence="9">
    <location>
        <begin position="82"/>
        <end position="100"/>
    </location>
</feature>
<dbReference type="InterPro" id="IPR010129">
    <property type="entry name" value="T1SS_HlyD"/>
</dbReference>
<evidence type="ECO:0000256" key="8">
    <source>
        <dbReference type="ARBA" id="ARBA00023136"/>
    </source>
</evidence>
<evidence type="ECO:0000256" key="4">
    <source>
        <dbReference type="ARBA" id="ARBA00022475"/>
    </source>
</evidence>
<dbReference type="Gene3D" id="2.40.30.170">
    <property type="match status" value="1"/>
</dbReference>
<proteinExistence type="inferred from homology"/>
<feature type="coiled-coil region" evidence="10">
    <location>
        <begin position="212"/>
        <end position="246"/>
    </location>
</feature>
<dbReference type="InterPro" id="IPR058781">
    <property type="entry name" value="HH_AprE-like"/>
</dbReference>
<dbReference type="NCBIfam" id="TIGR01843">
    <property type="entry name" value="type_I_hlyD"/>
    <property type="match status" value="1"/>
</dbReference>
<dbReference type="OrthoDB" id="9810980at2"/>
<keyword evidence="6 9" id="KW-0812">Transmembrane</keyword>
<evidence type="ECO:0000256" key="10">
    <source>
        <dbReference type="SAM" id="Coils"/>
    </source>
</evidence>
<gene>
    <name evidence="14" type="ORF">SAMN05444959_104130</name>
</gene>
<dbReference type="Pfam" id="PF25994">
    <property type="entry name" value="HH_AprE"/>
    <property type="match status" value="1"/>
</dbReference>
<evidence type="ECO:0000256" key="9">
    <source>
        <dbReference type="RuleBase" id="RU365093"/>
    </source>
</evidence>
<evidence type="ECO:0000313" key="15">
    <source>
        <dbReference type="Proteomes" id="UP000198307"/>
    </source>
</evidence>
<organism evidence="14 15">
    <name type="scientific">Paracoccus seriniphilus</name>
    <dbReference type="NCBI Taxonomy" id="184748"/>
    <lineage>
        <taxon>Bacteria</taxon>
        <taxon>Pseudomonadati</taxon>
        <taxon>Pseudomonadota</taxon>
        <taxon>Alphaproteobacteria</taxon>
        <taxon>Rhodobacterales</taxon>
        <taxon>Paracoccaceae</taxon>
        <taxon>Paracoccus</taxon>
    </lineage>
</organism>
<feature type="region of interest" description="Disordered" evidence="11">
    <location>
        <begin position="1"/>
        <end position="74"/>
    </location>
</feature>
<keyword evidence="7 9" id="KW-1133">Transmembrane helix</keyword>
<dbReference type="GO" id="GO:0015031">
    <property type="term" value="P:protein transport"/>
    <property type="evidence" value="ECO:0007669"/>
    <property type="project" value="InterPro"/>
</dbReference>
<feature type="domain" description="AprE-like beta-barrel" evidence="13">
    <location>
        <begin position="390"/>
        <end position="479"/>
    </location>
</feature>
<dbReference type="AlphaFoldDB" id="A0A239PRN4"/>
<evidence type="ECO:0000259" key="12">
    <source>
        <dbReference type="Pfam" id="PF25994"/>
    </source>
</evidence>
<evidence type="ECO:0000256" key="1">
    <source>
        <dbReference type="ARBA" id="ARBA00004377"/>
    </source>
</evidence>
<evidence type="ECO:0000256" key="3">
    <source>
        <dbReference type="ARBA" id="ARBA00022448"/>
    </source>
</evidence>
<comment type="similarity">
    <text evidence="2 9">Belongs to the membrane fusion protein (MFP) (TC 8.A.1) family.</text>
</comment>
<accession>A0A239PRN4</accession>
<evidence type="ECO:0000259" key="13">
    <source>
        <dbReference type="Pfam" id="PF26002"/>
    </source>
</evidence>
<comment type="subcellular location">
    <subcellularLocation>
        <location evidence="1 9">Cell inner membrane</location>
        <topology evidence="1 9">Single-pass membrane protein</topology>
    </subcellularLocation>
</comment>
<dbReference type="PRINTS" id="PR01490">
    <property type="entry name" value="RTXTOXIND"/>
</dbReference>
<keyword evidence="4 9" id="KW-1003">Cell membrane</keyword>
<evidence type="ECO:0000256" key="11">
    <source>
        <dbReference type="SAM" id="MobiDB-lite"/>
    </source>
</evidence>
<dbReference type="InterPro" id="IPR050739">
    <property type="entry name" value="MFP"/>
</dbReference>
<dbReference type="PANTHER" id="PTHR30386:SF17">
    <property type="entry name" value="ALKALINE PROTEASE SECRETION PROTEIN APRE"/>
    <property type="match status" value="1"/>
</dbReference>
<evidence type="ECO:0000256" key="2">
    <source>
        <dbReference type="ARBA" id="ARBA00009477"/>
    </source>
</evidence>
<keyword evidence="3 9" id="KW-0813">Transport</keyword>
<keyword evidence="8 9" id="KW-0472">Membrane</keyword>
<keyword evidence="15" id="KW-1185">Reference proteome</keyword>
<sequence>MTQDPIKDGQPRDTQHPVTPSPTPASPGKAADAATDPDKAAQSVLQRRAQSRGTRVAPPAPPPPPQPITPPDADRWPVRGSVMLGLVAVLVLLGGFGLWASQSRISGAVIAQGQVEVEQRRQVVQHPDGGVVEEIAVTEGESVEAGDLLIRLDGTLLSTELAIVEGQYFEILARRGRLEAERSDSAEVKFPEELQKSAADNPDLQALIDGQLSLFQTRRDTLRQSLEQLQKQSEQVSSQVDGIDAQIDALHRQRELIGEELEDQETLLERGLAQASRVLALQREAVRLDGQLGELQASRAAAETRQIELDIQRLQLGSQRREQAETELRDLGYRELELAERRRSLIEQTNRLDIRAPVSGIVYDLQVTTPRSVIRSADPLMYLVPQDRPLVIGARLATINVDEVRIGQPVVLRFSSFSSRTTPEIDGALARVSADALTDEATGTPYYRAEVTIPPDQLEKLGDLILIPGMPVEVYIQTGERSPLAYLLKPLADYFNRAFREN</sequence>
<feature type="compositionally biased region" description="Pro residues" evidence="11">
    <location>
        <begin position="58"/>
        <end position="70"/>
    </location>
</feature>
<evidence type="ECO:0000313" key="14">
    <source>
        <dbReference type="EMBL" id="SNT72959.1"/>
    </source>
</evidence>